<proteinExistence type="predicted"/>
<evidence type="ECO:0000313" key="2">
    <source>
        <dbReference type="EMBL" id="GJH23678.1"/>
    </source>
</evidence>
<dbReference type="EMBL" id="BPUS01000001">
    <property type="protein sequence ID" value="GJH23678.1"/>
    <property type="molecule type" value="Genomic_DNA"/>
</dbReference>
<reference evidence="2" key="1">
    <citation type="submission" date="2022-09" db="EMBL/GenBank/DDBJ databases">
        <title>Isolation and characterization of 3-chlorobenzoate degrading bacteria from soils in Shizuoka.</title>
        <authorList>
            <person name="Ifat A."/>
            <person name="Ogawa N."/>
            <person name="Kimbara K."/>
            <person name="Moriuchi R."/>
            <person name="Dohra H."/>
            <person name="Shintani M."/>
        </authorList>
    </citation>
    <scope>NUCLEOTIDE SEQUENCE</scope>
    <source>
        <strain evidence="2">19CS4-2</strain>
    </source>
</reference>
<organism evidence="2 3">
    <name type="scientific">Caballeronia novacaledonica</name>
    <dbReference type="NCBI Taxonomy" id="1544861"/>
    <lineage>
        <taxon>Bacteria</taxon>
        <taxon>Pseudomonadati</taxon>
        <taxon>Pseudomonadota</taxon>
        <taxon>Betaproteobacteria</taxon>
        <taxon>Burkholderiales</taxon>
        <taxon>Burkholderiaceae</taxon>
        <taxon>Caballeronia</taxon>
    </lineage>
</organism>
<feature type="region of interest" description="Disordered" evidence="1">
    <location>
        <begin position="87"/>
        <end position="111"/>
    </location>
</feature>
<comment type="caution">
    <text evidence="2">The sequence shown here is derived from an EMBL/GenBank/DDBJ whole genome shotgun (WGS) entry which is preliminary data.</text>
</comment>
<protein>
    <submittedName>
        <fullName evidence="2">Uncharacterized protein</fullName>
    </submittedName>
</protein>
<dbReference type="Proteomes" id="UP001055111">
    <property type="component" value="Unassembled WGS sequence"/>
</dbReference>
<dbReference type="AlphaFoldDB" id="A0AA37I6F5"/>
<sequence length="264" mass="29265">MIQEIRLANRPLTLRRRRDVHFASRAEERRAEKARREFLAGSFDWMRDQAFMSKLKELLSIDETDPANVRGKVQRAFELGEVVTIPDRPSSGGLSGARDGDAPRPRSATFTPSQLFKGAPRITRTGSYYDRPTQRRLFADDCMAAWLAKPGDLRRDGGGEAMVDSFGDSGRGSSLLGDAQPFEYGPDEPTGEIDALVGMPFNGEPGTWISSVPGTMPQLRQYGPNGTPLTDFDLEAHHGNPNPHAHNWDGYRRDNGAPVSLLPW</sequence>
<evidence type="ECO:0000256" key="1">
    <source>
        <dbReference type="SAM" id="MobiDB-lite"/>
    </source>
</evidence>
<evidence type="ECO:0000313" key="3">
    <source>
        <dbReference type="Proteomes" id="UP001055111"/>
    </source>
</evidence>
<name>A0AA37I6F5_9BURK</name>
<accession>A0AA37I6F5</accession>
<dbReference type="RefSeq" id="WP_238210048.1">
    <property type="nucleotide sequence ID" value="NZ_BPUS01000001.1"/>
</dbReference>
<gene>
    <name evidence="2" type="ORF">CBA19CS42_04200</name>
</gene>